<comment type="caution">
    <text evidence="2">The sequence shown here is derived from an EMBL/GenBank/DDBJ whole genome shotgun (WGS) entry which is preliminary data.</text>
</comment>
<gene>
    <name evidence="2" type="ORF">A3C88_02295</name>
</gene>
<protein>
    <submittedName>
        <fullName evidence="2">Uncharacterized protein</fullName>
    </submittedName>
</protein>
<keyword evidence="1" id="KW-0812">Transmembrane</keyword>
<organism evidence="2 3">
    <name type="scientific">Candidatus Yanofskybacteria bacterium RIFCSPHIGHO2_02_FULL_50_12</name>
    <dbReference type="NCBI Taxonomy" id="1802685"/>
    <lineage>
        <taxon>Bacteria</taxon>
        <taxon>Candidatus Yanofskyibacteriota</taxon>
    </lineage>
</organism>
<feature type="transmembrane region" description="Helical" evidence="1">
    <location>
        <begin position="75"/>
        <end position="96"/>
    </location>
</feature>
<dbReference type="Proteomes" id="UP000178117">
    <property type="component" value="Unassembled WGS sequence"/>
</dbReference>
<evidence type="ECO:0000256" key="1">
    <source>
        <dbReference type="SAM" id="Phobius"/>
    </source>
</evidence>
<dbReference type="AlphaFoldDB" id="A0A1F8FW36"/>
<evidence type="ECO:0000313" key="3">
    <source>
        <dbReference type="Proteomes" id="UP000178117"/>
    </source>
</evidence>
<keyword evidence="1" id="KW-1133">Transmembrane helix</keyword>
<accession>A0A1F8FW36</accession>
<evidence type="ECO:0000313" key="2">
    <source>
        <dbReference type="EMBL" id="OGN16646.1"/>
    </source>
</evidence>
<proteinExistence type="predicted"/>
<sequence length="104" mass="11777">MVYDDYAYDRRPRPEKVVGYTPPPILDDDKLASWGKRGLRVRARRSLSEASEKIETLARRAWYFPEDAMDDMGPAGLFLVCTALIVLVALVTAYTYPSPSIPPR</sequence>
<dbReference type="EMBL" id="MGJZ01000028">
    <property type="protein sequence ID" value="OGN16646.1"/>
    <property type="molecule type" value="Genomic_DNA"/>
</dbReference>
<reference evidence="2 3" key="1">
    <citation type="journal article" date="2016" name="Nat. Commun.">
        <title>Thousands of microbial genomes shed light on interconnected biogeochemical processes in an aquifer system.</title>
        <authorList>
            <person name="Anantharaman K."/>
            <person name="Brown C.T."/>
            <person name="Hug L.A."/>
            <person name="Sharon I."/>
            <person name="Castelle C.J."/>
            <person name="Probst A.J."/>
            <person name="Thomas B.C."/>
            <person name="Singh A."/>
            <person name="Wilkins M.J."/>
            <person name="Karaoz U."/>
            <person name="Brodie E.L."/>
            <person name="Williams K.H."/>
            <person name="Hubbard S.S."/>
            <person name="Banfield J.F."/>
        </authorList>
    </citation>
    <scope>NUCLEOTIDE SEQUENCE [LARGE SCALE GENOMIC DNA]</scope>
</reference>
<keyword evidence="1" id="KW-0472">Membrane</keyword>
<dbReference type="STRING" id="1802685.A3C88_02295"/>
<name>A0A1F8FW36_9BACT</name>